<reference evidence="1 2" key="1">
    <citation type="submission" date="2023-07" db="EMBL/GenBank/DDBJ databases">
        <title>Genomic Encyclopedia of Type Strains, Phase IV (KMG-IV): sequencing the most valuable type-strain genomes for metagenomic binning, comparative biology and taxonomic classification.</title>
        <authorList>
            <person name="Goeker M."/>
        </authorList>
    </citation>
    <scope>NUCLEOTIDE SEQUENCE [LARGE SCALE GENOMIC DNA]</scope>
    <source>
        <strain evidence="1 2">DSM 29005</strain>
    </source>
</reference>
<evidence type="ECO:0000313" key="1">
    <source>
        <dbReference type="EMBL" id="MDQ0229272.1"/>
    </source>
</evidence>
<proteinExistence type="predicted"/>
<gene>
    <name evidence="1" type="ORF">J2S19_000523</name>
</gene>
<sequence length="139" mass="16215">MKVVDKLKNFIVEQDVLPKAIHINPKALQEIENEKFVYVLPDTKGTPVKRFMGIELIASSDVKEFKTIEQEGKGERWIVKQEVKKIKERCMKLKLDGEIVKDVSLLLSYISYLERELEDKTNYLSYLRTNAVEQRQDGL</sequence>
<dbReference type="RefSeq" id="WP_307336718.1">
    <property type="nucleotide sequence ID" value="NZ_JAUSUD010000002.1"/>
</dbReference>
<keyword evidence="2" id="KW-1185">Reference proteome</keyword>
<name>A0ABT9ZAK5_9BACI</name>
<dbReference type="EMBL" id="JAUSUD010000002">
    <property type="protein sequence ID" value="MDQ0229272.1"/>
    <property type="molecule type" value="Genomic_DNA"/>
</dbReference>
<accession>A0ABT9ZAK5</accession>
<organism evidence="1 2">
    <name type="scientific">Metabacillus malikii</name>
    <dbReference type="NCBI Taxonomy" id="1504265"/>
    <lineage>
        <taxon>Bacteria</taxon>
        <taxon>Bacillati</taxon>
        <taxon>Bacillota</taxon>
        <taxon>Bacilli</taxon>
        <taxon>Bacillales</taxon>
        <taxon>Bacillaceae</taxon>
        <taxon>Metabacillus</taxon>
    </lineage>
</organism>
<evidence type="ECO:0000313" key="2">
    <source>
        <dbReference type="Proteomes" id="UP001234495"/>
    </source>
</evidence>
<protein>
    <submittedName>
        <fullName evidence="1">Uncharacterized protein</fullName>
    </submittedName>
</protein>
<comment type="caution">
    <text evidence="1">The sequence shown here is derived from an EMBL/GenBank/DDBJ whole genome shotgun (WGS) entry which is preliminary data.</text>
</comment>
<dbReference type="Proteomes" id="UP001234495">
    <property type="component" value="Unassembled WGS sequence"/>
</dbReference>